<dbReference type="Gene3D" id="2.170.130.10">
    <property type="entry name" value="TonB-dependent receptor, plug domain"/>
    <property type="match status" value="1"/>
</dbReference>
<name>A0A9D9HBX5_9BACT</name>
<evidence type="ECO:0000313" key="2">
    <source>
        <dbReference type="Proteomes" id="UP000823619"/>
    </source>
</evidence>
<dbReference type="EMBL" id="JADIMO010000076">
    <property type="protein sequence ID" value="MBO8445229.1"/>
    <property type="molecule type" value="Genomic_DNA"/>
</dbReference>
<organism evidence="1 2">
    <name type="scientific">Candidatus Cryptobacteroides merdavium</name>
    <dbReference type="NCBI Taxonomy" id="2840769"/>
    <lineage>
        <taxon>Bacteria</taxon>
        <taxon>Pseudomonadati</taxon>
        <taxon>Bacteroidota</taxon>
        <taxon>Bacteroidia</taxon>
        <taxon>Bacteroidales</taxon>
        <taxon>Candidatus Cryptobacteroides</taxon>
    </lineage>
</organism>
<dbReference type="AlphaFoldDB" id="A0A9D9HBX5"/>
<dbReference type="GO" id="GO:0004180">
    <property type="term" value="F:carboxypeptidase activity"/>
    <property type="evidence" value="ECO:0007669"/>
    <property type="project" value="UniProtKB-KW"/>
</dbReference>
<keyword evidence="1" id="KW-0121">Carboxypeptidase</keyword>
<feature type="non-terminal residue" evidence="1">
    <location>
        <position position="157"/>
    </location>
</feature>
<protein>
    <submittedName>
        <fullName evidence="1">Carboxypeptidase-like regulatory domain-containing protein</fullName>
    </submittedName>
</protein>
<reference evidence="1" key="2">
    <citation type="journal article" date="2021" name="PeerJ">
        <title>Extensive microbial diversity within the chicken gut microbiome revealed by metagenomics and culture.</title>
        <authorList>
            <person name="Gilroy R."/>
            <person name="Ravi A."/>
            <person name="Getino M."/>
            <person name="Pursley I."/>
            <person name="Horton D.L."/>
            <person name="Alikhan N.F."/>
            <person name="Baker D."/>
            <person name="Gharbi K."/>
            <person name="Hall N."/>
            <person name="Watson M."/>
            <person name="Adriaenssens E.M."/>
            <person name="Foster-Nyarko E."/>
            <person name="Jarju S."/>
            <person name="Secka A."/>
            <person name="Antonio M."/>
            <person name="Oren A."/>
            <person name="Chaudhuri R.R."/>
            <person name="La Ragione R."/>
            <person name="Hildebrand F."/>
            <person name="Pallen M.J."/>
        </authorList>
    </citation>
    <scope>NUCLEOTIDE SEQUENCE</scope>
    <source>
        <strain evidence="1">D5-748</strain>
    </source>
</reference>
<evidence type="ECO:0000313" key="1">
    <source>
        <dbReference type="EMBL" id="MBO8445229.1"/>
    </source>
</evidence>
<dbReference type="SUPFAM" id="SSF56935">
    <property type="entry name" value="Porins"/>
    <property type="match status" value="1"/>
</dbReference>
<dbReference type="Pfam" id="PF13715">
    <property type="entry name" value="CarbopepD_reg_2"/>
    <property type="match status" value="1"/>
</dbReference>
<gene>
    <name evidence="1" type="ORF">IAC23_06005</name>
</gene>
<dbReference type="InterPro" id="IPR037066">
    <property type="entry name" value="Plug_dom_sf"/>
</dbReference>
<dbReference type="SUPFAM" id="SSF49464">
    <property type="entry name" value="Carboxypeptidase regulatory domain-like"/>
    <property type="match status" value="1"/>
</dbReference>
<dbReference type="InterPro" id="IPR008969">
    <property type="entry name" value="CarboxyPept-like_regulatory"/>
</dbReference>
<sequence>MTGGGNSVEDNVISGTVIDSYGTPVIGAGVLIKGTTTGASTDLDGNFSFVLPDGMDTGTLEVSCLGYTTMEFSIGTRRVFNVTLKDDSIMMEATVVTALGIKRSEKALSYNVQEVKSDELLANKDANFVNSLNGKVAGLVINASSSGVGGASKVVMR</sequence>
<dbReference type="Proteomes" id="UP000823619">
    <property type="component" value="Unassembled WGS sequence"/>
</dbReference>
<keyword evidence="1" id="KW-0378">Hydrolase</keyword>
<accession>A0A9D9HBX5</accession>
<keyword evidence="1" id="KW-0645">Protease</keyword>
<dbReference type="Gene3D" id="2.60.40.1120">
    <property type="entry name" value="Carboxypeptidase-like, regulatory domain"/>
    <property type="match status" value="1"/>
</dbReference>
<reference evidence="1" key="1">
    <citation type="submission" date="2020-10" db="EMBL/GenBank/DDBJ databases">
        <authorList>
            <person name="Gilroy R."/>
        </authorList>
    </citation>
    <scope>NUCLEOTIDE SEQUENCE</scope>
    <source>
        <strain evidence="1">D5-748</strain>
    </source>
</reference>
<comment type="caution">
    <text evidence="1">The sequence shown here is derived from an EMBL/GenBank/DDBJ whole genome shotgun (WGS) entry which is preliminary data.</text>
</comment>
<proteinExistence type="predicted"/>